<proteinExistence type="predicted"/>
<evidence type="ECO:0000313" key="2">
    <source>
        <dbReference type="Proteomes" id="UP000281553"/>
    </source>
</evidence>
<reference evidence="1 2" key="1">
    <citation type="submission" date="2018-11" db="EMBL/GenBank/DDBJ databases">
        <authorList>
            <consortium name="Pathogen Informatics"/>
        </authorList>
    </citation>
    <scope>NUCLEOTIDE SEQUENCE [LARGE SCALE GENOMIC DNA]</scope>
</reference>
<dbReference type="EMBL" id="UYRU01076725">
    <property type="protein sequence ID" value="VDN27266.1"/>
    <property type="molecule type" value="Genomic_DNA"/>
</dbReference>
<sequence length="92" mass="10180">MRGFDGERNLNTVECFQRREGRTFCDYETAQPTATRKASVFHLLSDDDLEESIEVEPRKSVCSVGFVGDLASTPAATASSPVPRLTDVGHRF</sequence>
<accession>A0A3P7Q986</accession>
<organism evidence="1 2">
    <name type="scientific">Dibothriocephalus latus</name>
    <name type="common">Fish tapeworm</name>
    <name type="synonym">Diphyllobothrium latum</name>
    <dbReference type="NCBI Taxonomy" id="60516"/>
    <lineage>
        <taxon>Eukaryota</taxon>
        <taxon>Metazoa</taxon>
        <taxon>Spiralia</taxon>
        <taxon>Lophotrochozoa</taxon>
        <taxon>Platyhelminthes</taxon>
        <taxon>Cestoda</taxon>
        <taxon>Eucestoda</taxon>
        <taxon>Diphyllobothriidea</taxon>
        <taxon>Diphyllobothriidae</taxon>
        <taxon>Dibothriocephalus</taxon>
    </lineage>
</organism>
<gene>
    <name evidence="1" type="ORF">DILT_LOCUS14975</name>
</gene>
<protein>
    <submittedName>
        <fullName evidence="1">Uncharacterized protein</fullName>
    </submittedName>
</protein>
<dbReference type="AlphaFoldDB" id="A0A3P7Q986"/>
<dbReference type="Proteomes" id="UP000281553">
    <property type="component" value="Unassembled WGS sequence"/>
</dbReference>
<name>A0A3P7Q986_DIBLA</name>
<evidence type="ECO:0000313" key="1">
    <source>
        <dbReference type="EMBL" id="VDN27266.1"/>
    </source>
</evidence>
<keyword evidence="2" id="KW-1185">Reference proteome</keyword>